<dbReference type="Proteomes" id="UP000015354">
    <property type="component" value="Unassembled WGS sequence"/>
</dbReference>
<organism evidence="1 2">
    <name type="scientific">Strigomonas culicis</name>
    <dbReference type="NCBI Taxonomy" id="28005"/>
    <lineage>
        <taxon>Eukaryota</taxon>
        <taxon>Discoba</taxon>
        <taxon>Euglenozoa</taxon>
        <taxon>Kinetoplastea</taxon>
        <taxon>Metakinetoplastina</taxon>
        <taxon>Trypanosomatida</taxon>
        <taxon>Trypanosomatidae</taxon>
        <taxon>Strigomonadinae</taxon>
        <taxon>Strigomonas</taxon>
    </lineage>
</organism>
<proteinExistence type="predicted"/>
<sequence length="114" mass="12563">MVDGSSLEQKYSSYSDVLELRHACALPPDCFATITKETNHPDKRDKKAASAVAQNPLELDTSSICVCVHPLCVHAAPFGKTRRWRSRPASRTAVRKATATARCRLRLPARGRST</sequence>
<dbReference type="AlphaFoldDB" id="S9V622"/>
<name>S9V622_9TRYP</name>
<evidence type="ECO:0000313" key="1">
    <source>
        <dbReference type="EMBL" id="EPY18360.1"/>
    </source>
</evidence>
<dbReference type="EMBL" id="ATMH01009972">
    <property type="protein sequence ID" value="EPY18360.1"/>
    <property type="molecule type" value="Genomic_DNA"/>
</dbReference>
<gene>
    <name evidence="1" type="ORF">STCU_10016</name>
</gene>
<evidence type="ECO:0000313" key="2">
    <source>
        <dbReference type="Proteomes" id="UP000015354"/>
    </source>
</evidence>
<comment type="caution">
    <text evidence="1">The sequence shown here is derived from an EMBL/GenBank/DDBJ whole genome shotgun (WGS) entry which is preliminary data.</text>
</comment>
<accession>S9V622</accession>
<protein>
    <submittedName>
        <fullName evidence="1">Uncharacterized protein</fullName>
    </submittedName>
</protein>
<reference evidence="1 2" key="1">
    <citation type="journal article" date="2013" name="PLoS ONE">
        <title>Predicting the Proteins of Angomonas deanei, Strigomonas culicis and Their Respective Endosymbionts Reveals New Aspects of the Trypanosomatidae Family.</title>
        <authorList>
            <person name="Motta M.C."/>
            <person name="Martins A.C."/>
            <person name="de Souza S.S."/>
            <person name="Catta-Preta C.M."/>
            <person name="Silva R."/>
            <person name="Klein C.C."/>
            <person name="de Almeida L.G."/>
            <person name="de Lima Cunha O."/>
            <person name="Ciapina L.P."/>
            <person name="Brocchi M."/>
            <person name="Colabardini A.C."/>
            <person name="de Araujo Lima B."/>
            <person name="Machado C.R."/>
            <person name="de Almeida Soares C.M."/>
            <person name="Probst C.M."/>
            <person name="de Menezes C.B."/>
            <person name="Thompson C.E."/>
            <person name="Bartholomeu D.C."/>
            <person name="Gradia D.F."/>
            <person name="Pavoni D.P."/>
            <person name="Grisard E.C."/>
            <person name="Fantinatti-Garboggini F."/>
            <person name="Marchini F.K."/>
            <person name="Rodrigues-Luiz G.F."/>
            <person name="Wagner G."/>
            <person name="Goldman G.H."/>
            <person name="Fietto J.L."/>
            <person name="Elias M.C."/>
            <person name="Goldman M.H."/>
            <person name="Sagot M.F."/>
            <person name="Pereira M."/>
            <person name="Stoco P.H."/>
            <person name="de Mendonca-Neto R.P."/>
            <person name="Teixeira S.M."/>
            <person name="Maciel T.E."/>
            <person name="de Oliveira Mendes T.A."/>
            <person name="Urmenyi T.P."/>
            <person name="de Souza W."/>
            <person name="Schenkman S."/>
            <person name="de Vasconcelos A.T."/>
        </authorList>
    </citation>
    <scope>NUCLEOTIDE SEQUENCE [LARGE SCALE GENOMIC DNA]</scope>
</reference>
<keyword evidence="2" id="KW-1185">Reference proteome</keyword>